<evidence type="ECO:0000259" key="9">
    <source>
        <dbReference type="PROSITE" id="PS50262"/>
    </source>
</evidence>
<dbReference type="InterPro" id="IPR000276">
    <property type="entry name" value="GPCR_Rhodpsn"/>
</dbReference>
<comment type="caution">
    <text evidence="10">The sequence shown here is derived from an EMBL/GenBank/DDBJ whole genome shotgun (WGS) entry which is preliminary data.</text>
</comment>
<dbReference type="SUPFAM" id="SSF81321">
    <property type="entry name" value="Family A G protein-coupled receptor-like"/>
    <property type="match status" value="1"/>
</dbReference>
<keyword evidence="3 7" id="KW-0812">Transmembrane</keyword>
<dbReference type="EMBL" id="JAIZAY010000002">
    <property type="protein sequence ID" value="KAJ8047727.1"/>
    <property type="molecule type" value="Genomic_DNA"/>
</dbReference>
<evidence type="ECO:0000313" key="10">
    <source>
        <dbReference type="EMBL" id="KAJ8047727.1"/>
    </source>
</evidence>
<keyword evidence="5 8" id="KW-1133">Transmembrane helix</keyword>
<dbReference type="Proteomes" id="UP001152320">
    <property type="component" value="Chromosome 2"/>
</dbReference>
<feature type="transmembrane region" description="Helical" evidence="8">
    <location>
        <begin position="12"/>
        <end position="34"/>
    </location>
</feature>
<evidence type="ECO:0000256" key="4">
    <source>
        <dbReference type="ARBA" id="ARBA00022737"/>
    </source>
</evidence>
<keyword evidence="7" id="KW-0297">G-protein coupled receptor</keyword>
<comment type="subcellular location">
    <subcellularLocation>
        <location evidence="1">Membrane</location>
    </subcellularLocation>
</comment>
<keyword evidence="7" id="KW-0675">Receptor</keyword>
<dbReference type="AlphaFoldDB" id="A0A9Q1HFE3"/>
<feature type="transmembrane region" description="Helical" evidence="8">
    <location>
        <begin position="46"/>
        <end position="71"/>
    </location>
</feature>
<feature type="transmembrane region" description="Helical" evidence="8">
    <location>
        <begin position="251"/>
        <end position="273"/>
    </location>
</feature>
<evidence type="ECO:0000256" key="3">
    <source>
        <dbReference type="ARBA" id="ARBA00022692"/>
    </source>
</evidence>
<dbReference type="InterPro" id="IPR017452">
    <property type="entry name" value="GPCR_Rhodpsn_7TM"/>
</dbReference>
<keyword evidence="6 8" id="KW-0472">Membrane</keyword>
<dbReference type="PRINTS" id="PR00237">
    <property type="entry name" value="GPCRRHODOPSN"/>
</dbReference>
<evidence type="ECO:0000256" key="7">
    <source>
        <dbReference type="RuleBase" id="RU000688"/>
    </source>
</evidence>
<accession>A0A9Q1HFE3</accession>
<dbReference type="PANTHER" id="PTHR24372:SF77">
    <property type="entry name" value="G-PROTEIN COUPLED RECEPTORS FAMILY 1 PROFILE DOMAIN-CONTAINING PROTEIN"/>
    <property type="match status" value="1"/>
</dbReference>
<evidence type="ECO:0000256" key="6">
    <source>
        <dbReference type="ARBA" id="ARBA00023136"/>
    </source>
</evidence>
<dbReference type="Pfam" id="PF00001">
    <property type="entry name" value="7tm_1"/>
    <property type="match status" value="2"/>
</dbReference>
<organism evidence="10 11">
    <name type="scientific">Holothuria leucospilota</name>
    <name type="common">Black long sea cucumber</name>
    <name type="synonym">Mertensiothuria leucospilota</name>
    <dbReference type="NCBI Taxonomy" id="206669"/>
    <lineage>
        <taxon>Eukaryota</taxon>
        <taxon>Metazoa</taxon>
        <taxon>Echinodermata</taxon>
        <taxon>Eleutherozoa</taxon>
        <taxon>Echinozoa</taxon>
        <taxon>Holothuroidea</taxon>
        <taxon>Aspidochirotacea</taxon>
        <taxon>Aspidochirotida</taxon>
        <taxon>Holothuriidae</taxon>
        <taxon>Holothuria</taxon>
    </lineage>
</organism>
<feature type="domain" description="G-protein coupled receptors family 1 profile" evidence="9">
    <location>
        <begin position="1"/>
        <end position="268"/>
    </location>
</feature>
<comment type="similarity">
    <text evidence="7">Belongs to the G-protein coupled receptor 1 family.</text>
</comment>
<evidence type="ECO:0000313" key="11">
    <source>
        <dbReference type="Proteomes" id="UP001152320"/>
    </source>
</evidence>
<feature type="transmembrane region" description="Helical" evidence="8">
    <location>
        <begin position="213"/>
        <end position="231"/>
    </location>
</feature>
<feature type="transmembrane region" description="Helical" evidence="8">
    <location>
        <begin position="171"/>
        <end position="192"/>
    </location>
</feature>
<dbReference type="PANTHER" id="PTHR24372">
    <property type="entry name" value="GLYCOPROTEIN HORMONE RECEPTOR"/>
    <property type="match status" value="1"/>
</dbReference>
<proteinExistence type="inferred from homology"/>
<keyword evidence="4" id="KW-0677">Repeat</keyword>
<keyword evidence="7" id="KW-0807">Transducer</keyword>
<evidence type="ECO:0000256" key="2">
    <source>
        <dbReference type="ARBA" id="ARBA00022614"/>
    </source>
</evidence>
<name>A0A9Q1HFE3_HOLLE</name>
<dbReference type="PROSITE" id="PS50262">
    <property type="entry name" value="G_PROTEIN_RECEP_F1_2"/>
    <property type="match status" value="1"/>
</dbReference>
<dbReference type="GO" id="GO:0008528">
    <property type="term" value="F:G protein-coupled peptide receptor activity"/>
    <property type="evidence" value="ECO:0007669"/>
    <property type="project" value="TreeGrafter"/>
</dbReference>
<reference evidence="10" key="1">
    <citation type="submission" date="2021-10" db="EMBL/GenBank/DDBJ databases">
        <title>Tropical sea cucumber genome reveals ecological adaptation and Cuvierian tubules defense mechanism.</title>
        <authorList>
            <person name="Chen T."/>
        </authorList>
    </citation>
    <scope>NUCLEOTIDE SEQUENCE</scope>
    <source>
        <strain evidence="10">Nanhai2018</strain>
        <tissue evidence="10">Muscle</tissue>
    </source>
</reference>
<gene>
    <name evidence="10" type="ORF">HOLleu_06794</name>
</gene>
<dbReference type="GO" id="GO:0009755">
    <property type="term" value="P:hormone-mediated signaling pathway"/>
    <property type="evidence" value="ECO:0007669"/>
    <property type="project" value="TreeGrafter"/>
</dbReference>
<evidence type="ECO:0000256" key="8">
    <source>
        <dbReference type="SAM" id="Phobius"/>
    </source>
</evidence>
<dbReference type="PROSITE" id="PS00237">
    <property type="entry name" value="G_PROTEIN_RECEP_F1_1"/>
    <property type="match status" value="1"/>
</dbReference>
<evidence type="ECO:0000256" key="5">
    <source>
        <dbReference type="ARBA" id="ARBA00022989"/>
    </source>
</evidence>
<dbReference type="GO" id="GO:0007189">
    <property type="term" value="P:adenylate cyclase-activating G protein-coupled receptor signaling pathway"/>
    <property type="evidence" value="ECO:0007669"/>
    <property type="project" value="TreeGrafter"/>
</dbReference>
<protein>
    <recommendedName>
        <fullName evidence="9">G-protein coupled receptors family 1 profile domain-containing protein</fullName>
    </recommendedName>
</protein>
<keyword evidence="2" id="KW-0433">Leucine-rich repeat</keyword>
<dbReference type="Gene3D" id="1.20.1070.10">
    <property type="entry name" value="Rhodopsin 7-helix transmembrane proteins"/>
    <property type="match status" value="1"/>
</dbReference>
<evidence type="ECO:0000256" key="1">
    <source>
        <dbReference type="ARBA" id="ARBA00004370"/>
    </source>
</evidence>
<dbReference type="GO" id="GO:0005886">
    <property type="term" value="C:plasma membrane"/>
    <property type="evidence" value="ECO:0007669"/>
    <property type="project" value="TreeGrafter"/>
</dbReference>
<feature type="transmembrane region" description="Helical" evidence="8">
    <location>
        <begin position="92"/>
        <end position="114"/>
    </location>
</feature>
<keyword evidence="11" id="KW-1185">Reference proteome</keyword>
<dbReference type="OrthoDB" id="6022531at2759"/>
<sequence length="284" mass="31817">MKPTENIFLANLALADILMGVYLIAIAIADAWFGADYFRYSQKWRTSFICGGIGVIGILSSTVSLLDLTIITIDRFLCIVFPFGKIRFNQKWGKIVCTVIWFACLAVAFFTIFLKETAPNFYGYTDVCLGLPVVRIPRGVSGDYKDSGLGYLVKEYSETEGRVTWLYSSILYTYFGSTCLFVVAICYICMFISVLRSRRDSRRPSHGNDEMKLATTISVIVGTDMLCWLPIITLGVLSQSGINIPTKVNPWLVVFVIPINSAMNPFIYSYGILKRRKKNAPSAI</sequence>